<dbReference type="STRING" id="224129.A0A1W4WSN4"/>
<evidence type="ECO:0000256" key="7">
    <source>
        <dbReference type="HAMAP-Rule" id="MF_03022"/>
    </source>
</evidence>
<dbReference type="Gene3D" id="2.130.10.10">
    <property type="entry name" value="YVTN repeat-like/Quinoprotein amine dehydrogenase"/>
    <property type="match status" value="1"/>
</dbReference>
<dbReference type="PROSITE" id="PS50294">
    <property type="entry name" value="WD_REPEATS_REGION"/>
    <property type="match status" value="5"/>
</dbReference>
<keyword evidence="11" id="KW-1185">Reference proteome</keyword>
<comment type="function">
    <text evidence="7">Participates in a complex which severs microtubules in an ATP-dependent manner. May act to target the enzymatic subunit of this complex to sites of action such as the centrosome. Microtubule severing may promote rapid reorganization of cellular microtubule arrays and the release of microtubules from the centrosome following nucleation.</text>
</comment>
<feature type="repeat" description="WD" evidence="8">
    <location>
        <begin position="183"/>
        <end position="224"/>
    </location>
</feature>
<feature type="repeat" description="WD" evidence="8">
    <location>
        <begin position="141"/>
        <end position="182"/>
    </location>
</feature>
<organism evidence="11 12">
    <name type="scientific">Agrilus planipennis</name>
    <name type="common">Emerald ash borer</name>
    <name type="synonym">Agrilus marcopoli</name>
    <dbReference type="NCBI Taxonomy" id="224129"/>
    <lineage>
        <taxon>Eukaryota</taxon>
        <taxon>Metazoa</taxon>
        <taxon>Ecdysozoa</taxon>
        <taxon>Arthropoda</taxon>
        <taxon>Hexapoda</taxon>
        <taxon>Insecta</taxon>
        <taxon>Pterygota</taxon>
        <taxon>Neoptera</taxon>
        <taxon>Endopterygota</taxon>
        <taxon>Coleoptera</taxon>
        <taxon>Polyphaga</taxon>
        <taxon>Elateriformia</taxon>
        <taxon>Buprestoidea</taxon>
        <taxon>Buprestidae</taxon>
        <taxon>Agrilinae</taxon>
        <taxon>Agrilus</taxon>
    </lineage>
</organism>
<dbReference type="Proteomes" id="UP000192223">
    <property type="component" value="Unplaced"/>
</dbReference>
<evidence type="ECO:0000256" key="8">
    <source>
        <dbReference type="PROSITE-ProRule" id="PRU00221"/>
    </source>
</evidence>
<keyword evidence="7" id="KW-0131">Cell cycle</keyword>
<dbReference type="FunFam" id="2.130.10.10:FF:000462">
    <property type="entry name" value="Katanin p80 WD40 repeat-containing subunit B1"/>
    <property type="match status" value="1"/>
</dbReference>
<name>A0A1W4WSN4_AGRPL</name>
<dbReference type="PROSITE" id="PS00678">
    <property type="entry name" value="WD_REPEATS_1"/>
    <property type="match status" value="1"/>
</dbReference>
<evidence type="ECO:0000256" key="6">
    <source>
        <dbReference type="ARBA" id="ARBA00023212"/>
    </source>
</evidence>
<keyword evidence="7" id="KW-0132">Cell division</keyword>
<keyword evidence="5" id="KW-0677">Repeat</keyword>
<reference evidence="12" key="1">
    <citation type="submission" date="2025-08" db="UniProtKB">
        <authorList>
            <consortium name="RefSeq"/>
        </authorList>
    </citation>
    <scope>IDENTIFICATION</scope>
    <source>
        <tissue evidence="12">Entire body</tissue>
    </source>
</reference>
<gene>
    <name evidence="12" type="primary">LOC108738143</name>
    <name evidence="7" type="synonym">KATNB1</name>
</gene>
<dbReference type="PANTHER" id="PTHR19845:SF0">
    <property type="entry name" value="KATANIN P80 WD40 REPEAT-CONTAINING SUBUNIT B1"/>
    <property type="match status" value="1"/>
</dbReference>
<dbReference type="InterPro" id="IPR015943">
    <property type="entry name" value="WD40/YVTN_repeat-like_dom_sf"/>
</dbReference>
<dbReference type="RefSeq" id="XP_018326906.1">
    <property type="nucleotide sequence ID" value="XM_018471404.1"/>
</dbReference>
<keyword evidence="7" id="KW-0498">Mitosis</keyword>
<dbReference type="GO" id="GO:0008352">
    <property type="term" value="C:katanin complex"/>
    <property type="evidence" value="ECO:0007669"/>
    <property type="project" value="InterPro"/>
</dbReference>
<dbReference type="GO" id="GO:0005874">
    <property type="term" value="C:microtubule"/>
    <property type="evidence" value="ECO:0007669"/>
    <property type="project" value="UniProtKB-KW"/>
</dbReference>
<comment type="subunit">
    <text evidence="7">Interacts with KATNA1. This interaction enhances the microtubule binding and severing activity of KATNA1 and also targets this activity to the centrosome.</text>
</comment>
<dbReference type="PANTHER" id="PTHR19845">
    <property type="entry name" value="KATANIN P80 SUBUNIT"/>
    <property type="match status" value="1"/>
</dbReference>
<dbReference type="PROSITE" id="PS50082">
    <property type="entry name" value="WD_REPEATS_2"/>
    <property type="match status" value="5"/>
</dbReference>
<dbReference type="GO" id="GO:0005813">
    <property type="term" value="C:centrosome"/>
    <property type="evidence" value="ECO:0007669"/>
    <property type="project" value="UniProtKB-SubCell"/>
</dbReference>
<dbReference type="GO" id="GO:0051301">
    <property type="term" value="P:cell division"/>
    <property type="evidence" value="ECO:0007669"/>
    <property type="project" value="UniProtKB-KW"/>
</dbReference>
<feature type="region of interest" description="Disordered" evidence="9">
    <location>
        <begin position="451"/>
        <end position="483"/>
    </location>
</feature>
<dbReference type="InterPro" id="IPR020472">
    <property type="entry name" value="WD40_PAC1"/>
</dbReference>
<keyword evidence="6 7" id="KW-0206">Cytoskeleton</keyword>
<feature type="compositionally biased region" description="Low complexity" evidence="9">
    <location>
        <begin position="461"/>
        <end position="473"/>
    </location>
</feature>
<dbReference type="PRINTS" id="PR00320">
    <property type="entry name" value="GPROTEINBRPT"/>
</dbReference>
<dbReference type="HAMAP" id="MF_03022">
    <property type="entry name" value="Katanin_p80_B1"/>
    <property type="match status" value="1"/>
</dbReference>
<comment type="subcellular location">
    <subcellularLocation>
        <location evidence="1 7">Cytoplasm</location>
        <location evidence="1 7">Cytoskeleton</location>
    </subcellularLocation>
    <subcellularLocation>
        <location evidence="7">Cytoplasm</location>
    </subcellularLocation>
    <subcellularLocation>
        <location evidence="7">Cytoplasm</location>
        <location evidence="7">Cytoskeleton</location>
        <location evidence="7">Microtubule organizing center</location>
        <location evidence="7">Centrosome</location>
    </subcellularLocation>
    <subcellularLocation>
        <location evidence="7">Cytoplasm</location>
        <location evidence="7">Cytoskeleton</location>
        <location evidence="7">Spindle pole</location>
    </subcellularLocation>
    <subcellularLocation>
        <location evidence="7">Cytoplasm</location>
        <location evidence="7">Cytoskeleton</location>
        <location evidence="7">Spindle</location>
    </subcellularLocation>
    <text evidence="7">Predominantly cytoplasmic. Localized to the interphase centrosome and mitotic spindle poles.</text>
</comment>
<evidence type="ECO:0000256" key="1">
    <source>
        <dbReference type="ARBA" id="ARBA00004245"/>
    </source>
</evidence>
<dbReference type="SMART" id="SM00320">
    <property type="entry name" value="WD40"/>
    <property type="match status" value="6"/>
</dbReference>
<dbReference type="InterPro" id="IPR036322">
    <property type="entry name" value="WD40_repeat_dom_sf"/>
</dbReference>
<dbReference type="GO" id="GO:0051013">
    <property type="term" value="P:microtubule severing"/>
    <property type="evidence" value="ECO:0007669"/>
    <property type="project" value="UniProtKB-UniRule"/>
</dbReference>
<protein>
    <recommendedName>
        <fullName evidence="7">Katanin p80 WD40 repeat-containing subunit B1</fullName>
        <shortName evidence="7">Katanin p80 subunit B1</shortName>
    </recommendedName>
    <alternativeName>
        <fullName evidence="7">p80 katanin</fullName>
    </alternativeName>
</protein>
<dbReference type="AlphaFoldDB" id="A0A1W4WSN4"/>
<dbReference type="GO" id="GO:0007019">
    <property type="term" value="P:microtubule depolymerization"/>
    <property type="evidence" value="ECO:0007669"/>
    <property type="project" value="TreeGrafter"/>
</dbReference>
<keyword evidence="3 8" id="KW-0853">WD repeat</keyword>
<sequence length="802" mass="89358">MASVYKRSWKLQEFVAHNANVNCLALGHKSGRVMVTGGDDNKVNLWAIGKQSCFMSLSGHTTPVECVQFNYVEELVCAGSRSGALKVWDLEAAKLVRTLTGHKDSIQCVDFHPYGDFLTSGSADCSIKLWDSRKKGCIGSFPSHKAKVNSVKFSPDGQWIASGGDDSSIKIWDLRVGKVLKDFTDHANSVLSVEFHPHEFLLASGSSDRSVHFYDLENFNLVSSEKDLGSVRCLWFNPDGDCLFAGVRDYLKVVGWEPERLFDSVPVNWGRIFDISTAQHQLVGASFHLTNVMVYVVDLKRVEPIRAPGLDSSNPFSHNNSLRKSFSKAERPVSLRSKNAIDVKTIEENTSGTDPEEESTLDITNFKDYNEIFKARQSLRRTPPPIEPFKEPEEEHYADPTEPQVLGEVISDKIEALSLDTIHNSTPASHVSSTSYSRSKSNLDYIFRKKQQATKPTESEPPVVVVPSQTKPKPLVPVPPPKFALNRQNSCKDVPEKLPKNDIKHSVSEANLQTKNLLVSSSRNASRKNSFSKPIRNFTSTPNIPVSKIPGSAKITERAAVVKPVPNVTVGAPVDIFVTPVSRKISKDRQESDYVPATVDRPVGLDLDDFLPKNHQPYGKEAQLPDMSEAEVLGIVMRGHEPMMAVLTTRQKNLKVVLAQLKSKDLKAAMEMAIQLDDLAIIVDLLGIFNNKYSMWNLDLCVLLLPKVEDLLRSKFEMYMTTACNTLKLVLRHFGSIIKSTMQSPAGSFGVDLSREERYKKCINCYDSLVNIRPVLLKKQTLPGKLGNQCKEIETLMQDVLD</sequence>
<dbReference type="GO" id="GO:0008017">
    <property type="term" value="F:microtubule binding"/>
    <property type="evidence" value="ECO:0007669"/>
    <property type="project" value="UniProtKB-UniRule"/>
</dbReference>
<evidence type="ECO:0000256" key="9">
    <source>
        <dbReference type="SAM" id="MobiDB-lite"/>
    </source>
</evidence>
<evidence type="ECO:0000256" key="4">
    <source>
        <dbReference type="ARBA" id="ARBA00022701"/>
    </source>
</evidence>
<evidence type="ECO:0000256" key="2">
    <source>
        <dbReference type="ARBA" id="ARBA00022490"/>
    </source>
</evidence>
<dbReference type="GO" id="GO:0000922">
    <property type="term" value="C:spindle pole"/>
    <property type="evidence" value="ECO:0007669"/>
    <property type="project" value="UniProtKB-SubCell"/>
</dbReference>
<dbReference type="CDD" id="cd00200">
    <property type="entry name" value="WD40"/>
    <property type="match status" value="1"/>
</dbReference>
<dbReference type="KEGG" id="apln:108738143"/>
<accession>A0A1W4WSN4</accession>
<dbReference type="Pfam" id="PF13925">
    <property type="entry name" value="Katanin_con80"/>
    <property type="match status" value="1"/>
</dbReference>
<feature type="repeat" description="WD" evidence="8">
    <location>
        <begin position="57"/>
        <end position="98"/>
    </location>
</feature>
<dbReference type="SUPFAM" id="SSF50978">
    <property type="entry name" value="WD40 repeat-like"/>
    <property type="match status" value="1"/>
</dbReference>
<dbReference type="InParanoid" id="A0A1W4WSN4"/>
<keyword evidence="4 7" id="KW-0493">Microtubule</keyword>
<evidence type="ECO:0000256" key="3">
    <source>
        <dbReference type="ARBA" id="ARBA00022574"/>
    </source>
</evidence>
<dbReference type="GO" id="GO:0005737">
    <property type="term" value="C:cytoplasm"/>
    <property type="evidence" value="ECO:0007669"/>
    <property type="project" value="UniProtKB-SubCell"/>
</dbReference>
<evidence type="ECO:0000313" key="12">
    <source>
        <dbReference type="RefSeq" id="XP_018326906.1"/>
    </source>
</evidence>
<dbReference type="GeneID" id="108738143"/>
<dbReference type="InterPro" id="IPR001680">
    <property type="entry name" value="WD40_rpt"/>
</dbReference>
<dbReference type="InterPro" id="IPR019775">
    <property type="entry name" value="WD40_repeat_CS"/>
</dbReference>
<evidence type="ECO:0000256" key="5">
    <source>
        <dbReference type="ARBA" id="ARBA00022737"/>
    </source>
</evidence>
<feature type="domain" description="Katanin p80 subunit C-terminal" evidence="10">
    <location>
        <begin position="638"/>
        <end position="797"/>
    </location>
</feature>
<dbReference type="OrthoDB" id="10251605at2759"/>
<dbReference type="InterPro" id="IPR026962">
    <property type="entry name" value="KTNB1"/>
</dbReference>
<comment type="similarity">
    <text evidence="7">Belongs to the WD repeat KATNB1 family.</text>
</comment>
<proteinExistence type="inferred from homology"/>
<keyword evidence="2 7" id="KW-0963">Cytoplasm</keyword>
<feature type="repeat" description="WD" evidence="8">
    <location>
        <begin position="99"/>
        <end position="131"/>
    </location>
</feature>
<dbReference type="Pfam" id="PF00400">
    <property type="entry name" value="WD40"/>
    <property type="match status" value="5"/>
</dbReference>
<dbReference type="FunCoup" id="A0A1W4WSN4">
    <property type="interactions" value="531"/>
</dbReference>
<evidence type="ECO:0000313" key="11">
    <source>
        <dbReference type="Proteomes" id="UP000192223"/>
    </source>
</evidence>
<dbReference type="InterPro" id="IPR028021">
    <property type="entry name" value="Katanin_C-terminal"/>
</dbReference>
<evidence type="ECO:0000259" key="10">
    <source>
        <dbReference type="Pfam" id="PF13925"/>
    </source>
</evidence>
<feature type="repeat" description="WD" evidence="8">
    <location>
        <begin position="14"/>
        <end position="56"/>
    </location>
</feature>